<feature type="region of interest" description="Disordered" evidence="1">
    <location>
        <begin position="623"/>
        <end position="644"/>
    </location>
</feature>
<organism evidence="3 4">
    <name type="scientific">Ridgeia piscesae</name>
    <name type="common">Tubeworm</name>
    <dbReference type="NCBI Taxonomy" id="27915"/>
    <lineage>
        <taxon>Eukaryota</taxon>
        <taxon>Metazoa</taxon>
        <taxon>Spiralia</taxon>
        <taxon>Lophotrochozoa</taxon>
        <taxon>Annelida</taxon>
        <taxon>Polychaeta</taxon>
        <taxon>Sedentaria</taxon>
        <taxon>Canalipalpata</taxon>
        <taxon>Sabellida</taxon>
        <taxon>Siboglinidae</taxon>
        <taxon>Ridgeia</taxon>
    </lineage>
</organism>
<keyword evidence="4" id="KW-1185">Reference proteome</keyword>
<evidence type="ECO:0000313" key="4">
    <source>
        <dbReference type="Proteomes" id="UP001209878"/>
    </source>
</evidence>
<feature type="domain" description="KIF14 four-helical bundle" evidence="2">
    <location>
        <begin position="298"/>
        <end position="433"/>
    </location>
</feature>
<proteinExistence type="predicted"/>
<evidence type="ECO:0000256" key="1">
    <source>
        <dbReference type="SAM" id="MobiDB-lite"/>
    </source>
</evidence>
<reference evidence="3" key="1">
    <citation type="journal article" date="2023" name="Mol. Biol. Evol.">
        <title>Third-Generation Sequencing Reveals the Adaptive Role of the Epigenome in Three Deep-Sea Polychaetes.</title>
        <authorList>
            <person name="Perez M."/>
            <person name="Aroh O."/>
            <person name="Sun Y."/>
            <person name="Lan Y."/>
            <person name="Juniper S.K."/>
            <person name="Young C.R."/>
            <person name="Angers B."/>
            <person name="Qian P.Y."/>
        </authorList>
    </citation>
    <scope>NUCLEOTIDE SEQUENCE</scope>
    <source>
        <strain evidence="3">R07B-5</strain>
    </source>
</reference>
<evidence type="ECO:0000259" key="2">
    <source>
        <dbReference type="Pfam" id="PF23313"/>
    </source>
</evidence>
<dbReference type="EMBL" id="JAODUO010000005">
    <property type="protein sequence ID" value="KAK2193898.1"/>
    <property type="molecule type" value="Genomic_DNA"/>
</dbReference>
<feature type="region of interest" description="Disordered" evidence="1">
    <location>
        <begin position="1"/>
        <end position="26"/>
    </location>
</feature>
<dbReference type="InterPro" id="IPR056523">
    <property type="entry name" value="4HB_KIF14"/>
</dbReference>
<dbReference type="Proteomes" id="UP001209878">
    <property type="component" value="Unassembled WGS sequence"/>
</dbReference>
<comment type="caution">
    <text evidence="3">The sequence shown here is derived from an EMBL/GenBank/DDBJ whole genome shotgun (WGS) entry which is preliminary data.</text>
</comment>
<dbReference type="AlphaFoldDB" id="A0AAD9ULH5"/>
<feature type="compositionally biased region" description="Low complexity" evidence="1">
    <location>
        <begin position="625"/>
        <end position="642"/>
    </location>
</feature>
<name>A0AAD9ULH5_RIDPI</name>
<feature type="region of interest" description="Disordered" evidence="1">
    <location>
        <begin position="190"/>
        <end position="245"/>
    </location>
</feature>
<protein>
    <recommendedName>
        <fullName evidence="2">KIF14 four-helical bundle domain-containing protein</fullName>
    </recommendedName>
</protein>
<accession>A0AAD9ULH5</accession>
<gene>
    <name evidence="3" type="ORF">NP493_6g04035</name>
</gene>
<evidence type="ECO:0000313" key="3">
    <source>
        <dbReference type="EMBL" id="KAK2193898.1"/>
    </source>
</evidence>
<sequence>MQRTRRKSDISSAGTVKLRTTKRTPRSDAVIRRASMPTMPLDKVEMLIMEANEITQYLQKDYVFSKYDGPVVPPGGDHEALIKITNKKLGISCVWTLTKLKERLVKMRKLMYAGEAECSGIGGKTIFFDSNDEWTKSDPATFEQKVHAKVTPKPSPKTYNCRSLQRAVSLTIISNGDSFEAGSGCNGSYTQELPADTEYLPNTPRSAQNDSGLPDKYFTTPVLYSSDGPREDSPRTADAPSRHGNTKVKVTICTACQARRVDTQQQSHRQGTPMLTVCREMLTQLVDRQKDKERQAGLVDKILSNCETVKTAVINILEFYTQVREMRSVTAAEFADSDLVRATSIHLVAALELLVTHAALWRETHNEIESSAIKRLDSGVTRSVENLGVELVTFLQGCEQNNDLIAHESASKVTDLLFGLVKQCGQLAAATNTCPSVSLRDPPRESIDQLMTLHKTREDSLHVQPSVDLKQALLGGTSVFVLTTLHTGICTLEAAECKVESLVKECHMTCQNSEDIMKHVAVVMTKGKLLVRQCHQVQMLLDADMKEDEEKSPDYFYHFFVGGQNITTHVNTLVDNLSLLIQASEPLTTEKDTGSLKKVCRCADLVDSATLRLLRASNVSNMHQSASSSASHSRSTSASSASEAEHRKIKEAGYAVNLATKILVGLVQKHLTLNLATNHQRTRRMLPATPGGGIRPLVRCHSARSPDKQKVTRTIARLMMGHSNEV</sequence>
<dbReference type="Pfam" id="PF23313">
    <property type="entry name" value="4HB_KIF14"/>
    <property type="match status" value="1"/>
</dbReference>